<dbReference type="PANTHER" id="PTHR48258">
    <property type="entry name" value="DUF4218 DOMAIN-CONTAINING PROTEIN-RELATED"/>
    <property type="match status" value="1"/>
</dbReference>
<protein>
    <recommendedName>
        <fullName evidence="1">DUF4216 domain-containing protein</fullName>
    </recommendedName>
</protein>
<dbReference type="AlphaFoldDB" id="A0A371HJ01"/>
<dbReference type="Pfam" id="PF13952">
    <property type="entry name" value="DUF4216"/>
    <property type="match status" value="1"/>
</dbReference>
<feature type="domain" description="DUF4216" evidence="1">
    <location>
        <begin position="241"/>
        <end position="297"/>
    </location>
</feature>
<comment type="caution">
    <text evidence="2">The sequence shown here is derived from an EMBL/GenBank/DDBJ whole genome shotgun (WGS) entry which is preliminary data.</text>
</comment>
<gene>
    <name evidence="2" type="ORF">CR513_13716</name>
</gene>
<dbReference type="InterPro" id="IPR025312">
    <property type="entry name" value="DUF4216"/>
</dbReference>
<keyword evidence="3" id="KW-1185">Reference proteome</keyword>
<evidence type="ECO:0000313" key="3">
    <source>
        <dbReference type="Proteomes" id="UP000257109"/>
    </source>
</evidence>
<reference evidence="2" key="1">
    <citation type="submission" date="2018-05" db="EMBL/GenBank/DDBJ databases">
        <title>Draft genome of Mucuna pruriens seed.</title>
        <authorList>
            <person name="Nnadi N.E."/>
            <person name="Vos R."/>
            <person name="Hasami M.H."/>
            <person name="Devisetty U.K."/>
            <person name="Aguiy J.C."/>
        </authorList>
    </citation>
    <scope>NUCLEOTIDE SEQUENCE [LARGE SCALE GENOMIC DNA]</scope>
    <source>
        <strain evidence="2">JCA_2017</strain>
    </source>
</reference>
<sequence>MSYYVKEREKKASKCPGYSSNFKTIVLMQDLKLVGLKSHDCHVLMQQLLPMTICDILEKNVRKFLTRLCLFFNAICSKVINPQKLDELENEVVIILCQVERYMKILKSYMSTAKSVEVPKSRHESIYGGKGTSDVIVKSMGQEEVLQAHLYILNNIKEVQPYLSTHQDILKKKNPRRNEKKIINEHNKTFLNLFKGQILNNTQDNKSTMQNNGVMVMAESMHFSTLKYKNSVMAFICYFGEVDYTKFRVSIFKSKWVDSNTSVQIDELGFTLVDLDKVGYKGESFIMTSHAKQVWLVILQQRSMHRSDKNQDTSFDLTNTPFSTHMPTLNDRNEVNNVHSTCHDHIEGLWENIKKGRWITRLRDIILCRNEDMLIVVEFDHLANPIGEVGMQFKSFVAIQTRICVKIMYTY</sequence>
<accession>A0A371HJ01</accession>
<name>A0A371HJ01_MUCPR</name>
<evidence type="ECO:0000259" key="1">
    <source>
        <dbReference type="Pfam" id="PF13952"/>
    </source>
</evidence>
<organism evidence="2 3">
    <name type="scientific">Mucuna pruriens</name>
    <name type="common">Velvet bean</name>
    <name type="synonym">Dolichos pruriens</name>
    <dbReference type="NCBI Taxonomy" id="157652"/>
    <lineage>
        <taxon>Eukaryota</taxon>
        <taxon>Viridiplantae</taxon>
        <taxon>Streptophyta</taxon>
        <taxon>Embryophyta</taxon>
        <taxon>Tracheophyta</taxon>
        <taxon>Spermatophyta</taxon>
        <taxon>Magnoliopsida</taxon>
        <taxon>eudicotyledons</taxon>
        <taxon>Gunneridae</taxon>
        <taxon>Pentapetalae</taxon>
        <taxon>rosids</taxon>
        <taxon>fabids</taxon>
        <taxon>Fabales</taxon>
        <taxon>Fabaceae</taxon>
        <taxon>Papilionoideae</taxon>
        <taxon>50 kb inversion clade</taxon>
        <taxon>NPAAA clade</taxon>
        <taxon>indigoferoid/millettioid clade</taxon>
        <taxon>Phaseoleae</taxon>
        <taxon>Mucuna</taxon>
    </lineage>
</organism>
<feature type="non-terminal residue" evidence="2">
    <location>
        <position position="1"/>
    </location>
</feature>
<dbReference type="PANTHER" id="PTHR48258:SF9">
    <property type="entry name" value="OS01G0348150 PROTEIN"/>
    <property type="match status" value="1"/>
</dbReference>
<proteinExistence type="predicted"/>
<evidence type="ECO:0000313" key="2">
    <source>
        <dbReference type="EMBL" id="RDY02786.1"/>
    </source>
</evidence>
<dbReference type="EMBL" id="QJKJ01002459">
    <property type="protein sequence ID" value="RDY02786.1"/>
    <property type="molecule type" value="Genomic_DNA"/>
</dbReference>
<dbReference type="OrthoDB" id="1709318at2759"/>
<dbReference type="Proteomes" id="UP000257109">
    <property type="component" value="Unassembled WGS sequence"/>
</dbReference>